<dbReference type="Proteomes" id="UP001165289">
    <property type="component" value="Unassembled WGS sequence"/>
</dbReference>
<dbReference type="AlphaFoldDB" id="A0AAV7KLS9"/>
<name>A0AAV7KLS9_9METZ</name>
<keyword evidence="2" id="KW-1185">Reference proteome</keyword>
<dbReference type="EMBL" id="JAKMXF010000004">
    <property type="protein sequence ID" value="KAI6661860.1"/>
    <property type="molecule type" value="Genomic_DNA"/>
</dbReference>
<evidence type="ECO:0000313" key="2">
    <source>
        <dbReference type="Proteomes" id="UP001165289"/>
    </source>
</evidence>
<reference evidence="1 2" key="1">
    <citation type="journal article" date="2023" name="BMC Biol.">
        <title>The compact genome of the sponge Oopsacas minuta (Hexactinellida) is lacking key metazoan core genes.</title>
        <authorList>
            <person name="Santini S."/>
            <person name="Schenkelaars Q."/>
            <person name="Jourda C."/>
            <person name="Duchesne M."/>
            <person name="Belahbib H."/>
            <person name="Rocher C."/>
            <person name="Selva M."/>
            <person name="Riesgo A."/>
            <person name="Vervoort M."/>
            <person name="Leys S.P."/>
            <person name="Kodjabachian L."/>
            <person name="Le Bivic A."/>
            <person name="Borchiellini C."/>
            <person name="Claverie J.M."/>
            <person name="Renard E."/>
        </authorList>
    </citation>
    <scope>NUCLEOTIDE SEQUENCE [LARGE SCALE GENOMIC DNA]</scope>
    <source>
        <strain evidence="1">SPO-2</strain>
    </source>
</reference>
<protein>
    <submittedName>
        <fullName evidence="1">Zinc finger MYM-type protein 1-like</fullName>
    </submittedName>
</protein>
<accession>A0AAV7KLS9</accession>
<organism evidence="1 2">
    <name type="scientific">Oopsacas minuta</name>
    <dbReference type="NCBI Taxonomy" id="111878"/>
    <lineage>
        <taxon>Eukaryota</taxon>
        <taxon>Metazoa</taxon>
        <taxon>Porifera</taxon>
        <taxon>Hexactinellida</taxon>
        <taxon>Hexasterophora</taxon>
        <taxon>Lyssacinosida</taxon>
        <taxon>Leucopsacidae</taxon>
        <taxon>Oopsacas</taxon>
    </lineage>
</organism>
<comment type="caution">
    <text evidence="1">The sequence shown here is derived from an EMBL/GenBank/DDBJ whole genome shotgun (WGS) entry which is preliminary data.</text>
</comment>
<evidence type="ECO:0000313" key="1">
    <source>
        <dbReference type="EMBL" id="KAI6661860.1"/>
    </source>
</evidence>
<sequence length="105" mass="12094">MSTTSKESNNSFVQGFNDWRHFDRVKCDENSLYHRQCTLDLIKRKGQHGHVNSELNISIESERVYWSQVLKRVIAVVKFLRSNGLASAKPMRDSIVLTQATILTL</sequence>
<gene>
    <name evidence="1" type="ORF">LOD99_9743</name>
</gene>
<proteinExistence type="predicted"/>